<feature type="chain" id="PRO_5043451176" evidence="2">
    <location>
        <begin position="28"/>
        <end position="549"/>
    </location>
</feature>
<dbReference type="InterPro" id="IPR014756">
    <property type="entry name" value="Ig_E-set"/>
</dbReference>
<dbReference type="CDD" id="cd02851">
    <property type="entry name" value="E_set_GO_C"/>
    <property type="match status" value="1"/>
</dbReference>
<feature type="domain" description="Glyoxal oxidase N-terminal" evidence="3">
    <location>
        <begin position="46"/>
        <end position="434"/>
    </location>
</feature>
<dbReference type="InterPro" id="IPR015202">
    <property type="entry name" value="GO-like_E_set"/>
</dbReference>
<evidence type="ECO:0000313" key="6">
    <source>
        <dbReference type="Proteomes" id="UP000825729"/>
    </source>
</evidence>
<comment type="caution">
    <text evidence="5">The sequence shown here is derived from an EMBL/GenBank/DDBJ whole genome shotgun (WGS) entry which is preliminary data.</text>
</comment>
<gene>
    <name evidence="5" type="ORF">H6P81_015379</name>
</gene>
<dbReference type="Pfam" id="PF09118">
    <property type="entry name" value="GO-like_E_set"/>
    <property type="match status" value="1"/>
</dbReference>
<sequence length="549" mass="60544">MRQSTRSVLLPLLFSFFVAFHGRPSLSDPLLGEWRLLHDSIGISAMHMQLLHTDQVVMFDRTDFGASNLSLPSGLCRVDPDDVVLKTDCSAHSLLYTVESDAFRPLYLSTDTWCSSGAVLPNGTLLQTGGYNDGDRAVRIFTPCDDEYPCDWVELPGYLAVRRWYATNQILPDGRVIVVGGRRQFSYEFFPRSAPGSLVPLQFLIATHDKNQENNLYPFLHLLPDGNLFVFANTRSILLDYVRNRVLREYPRIPGDEPRNYPSSGSSVLLPLRLGDGPVGAEVMVCGGAPRGAFRLTTGDEYEAAVDSCGRLRVTDPDPRWEMEKMPMPRVMGDMLILPTADVLIINGAGNGTSGWELARNPVLTPVQYGPYQPPGTRFRVLNGSPIARMYHSCAIVVGDGRVLVGGSNPHVFYNFTGVLYPTELSLESFSPPYLAPRYAEARPVIVSMAPGDSVAYRQQIAVDFNVPMTLPGCPIGLTLLYPSFTTHSLSMNQRLLVLKIFNVTQILPFAYRVAALGPPSPAVAPPGYYMLFVVHAGIPSRAAWVRIG</sequence>
<dbReference type="SUPFAM" id="SSF81296">
    <property type="entry name" value="E set domains"/>
    <property type="match status" value="1"/>
</dbReference>
<dbReference type="AlphaFoldDB" id="A0AAV7E779"/>
<dbReference type="InterPro" id="IPR037293">
    <property type="entry name" value="Gal_Oxidase_central_sf"/>
</dbReference>
<dbReference type="EMBL" id="JAINDJ010000006">
    <property type="protein sequence ID" value="KAG9444039.1"/>
    <property type="molecule type" value="Genomic_DNA"/>
</dbReference>
<dbReference type="Gene3D" id="2.60.40.10">
    <property type="entry name" value="Immunoglobulins"/>
    <property type="match status" value="1"/>
</dbReference>
<dbReference type="InterPro" id="IPR011043">
    <property type="entry name" value="Gal_Oxase/kelch_b-propeller"/>
</dbReference>
<organism evidence="5 6">
    <name type="scientific">Aristolochia fimbriata</name>
    <name type="common">White veined hardy Dutchman's pipe vine</name>
    <dbReference type="NCBI Taxonomy" id="158543"/>
    <lineage>
        <taxon>Eukaryota</taxon>
        <taxon>Viridiplantae</taxon>
        <taxon>Streptophyta</taxon>
        <taxon>Embryophyta</taxon>
        <taxon>Tracheophyta</taxon>
        <taxon>Spermatophyta</taxon>
        <taxon>Magnoliopsida</taxon>
        <taxon>Magnoliidae</taxon>
        <taxon>Piperales</taxon>
        <taxon>Aristolochiaceae</taxon>
        <taxon>Aristolochia</taxon>
    </lineage>
</organism>
<accession>A0AAV7E779</accession>
<keyword evidence="1 2" id="KW-0732">Signal</keyword>
<feature type="domain" description="Galactose oxidase-like Early set" evidence="4">
    <location>
        <begin position="443"/>
        <end position="548"/>
    </location>
</feature>
<reference evidence="5 6" key="1">
    <citation type="submission" date="2021-07" db="EMBL/GenBank/DDBJ databases">
        <title>The Aristolochia fimbriata genome: insights into angiosperm evolution, floral development and chemical biosynthesis.</title>
        <authorList>
            <person name="Jiao Y."/>
        </authorList>
    </citation>
    <scope>NUCLEOTIDE SEQUENCE [LARGE SCALE GENOMIC DNA]</scope>
    <source>
        <strain evidence="5">IBCAS-2021</strain>
        <tissue evidence="5">Leaf</tissue>
    </source>
</reference>
<dbReference type="InterPro" id="IPR013783">
    <property type="entry name" value="Ig-like_fold"/>
</dbReference>
<name>A0AAV7E779_ARIFI</name>
<feature type="signal peptide" evidence="2">
    <location>
        <begin position="1"/>
        <end position="27"/>
    </location>
</feature>
<dbReference type="SUPFAM" id="SSF50965">
    <property type="entry name" value="Galactose oxidase, central domain"/>
    <property type="match status" value="1"/>
</dbReference>
<evidence type="ECO:0000259" key="4">
    <source>
        <dbReference type="Pfam" id="PF09118"/>
    </source>
</evidence>
<dbReference type="PANTHER" id="PTHR32208:SF71">
    <property type="entry name" value="GLYOXAL OXIDASE-RELATED PROTEIN"/>
    <property type="match status" value="1"/>
</dbReference>
<dbReference type="PANTHER" id="PTHR32208">
    <property type="entry name" value="SECRETED PROTEIN-RELATED"/>
    <property type="match status" value="1"/>
</dbReference>
<dbReference type="Pfam" id="PF07250">
    <property type="entry name" value="Glyoxal_oxid_N"/>
    <property type="match status" value="1"/>
</dbReference>
<proteinExistence type="predicted"/>
<dbReference type="Proteomes" id="UP000825729">
    <property type="component" value="Unassembled WGS sequence"/>
</dbReference>
<dbReference type="Gene3D" id="2.130.10.80">
    <property type="entry name" value="Galactose oxidase/kelch, beta-propeller"/>
    <property type="match status" value="1"/>
</dbReference>
<protein>
    <submittedName>
        <fullName evidence="5">Uncharacterized protein</fullName>
    </submittedName>
</protein>
<dbReference type="InterPro" id="IPR009880">
    <property type="entry name" value="Glyoxal_oxidase_N"/>
</dbReference>
<evidence type="ECO:0000313" key="5">
    <source>
        <dbReference type="EMBL" id="KAG9444039.1"/>
    </source>
</evidence>
<evidence type="ECO:0000259" key="3">
    <source>
        <dbReference type="Pfam" id="PF07250"/>
    </source>
</evidence>
<evidence type="ECO:0000256" key="1">
    <source>
        <dbReference type="ARBA" id="ARBA00022729"/>
    </source>
</evidence>
<evidence type="ECO:0000256" key="2">
    <source>
        <dbReference type="SAM" id="SignalP"/>
    </source>
</evidence>
<keyword evidence="6" id="KW-1185">Reference proteome</keyword>